<dbReference type="AlphaFoldDB" id="A0A222WS79"/>
<gene>
    <name evidence="2" type="ORF">B4V02_19450</name>
</gene>
<dbReference type="EMBL" id="CP020028">
    <property type="protein sequence ID" value="ASR48714.1"/>
    <property type="molecule type" value="Genomic_DNA"/>
</dbReference>
<dbReference type="Proteomes" id="UP000214666">
    <property type="component" value="Chromosome"/>
</dbReference>
<feature type="region of interest" description="Disordered" evidence="1">
    <location>
        <begin position="212"/>
        <end position="277"/>
    </location>
</feature>
<dbReference type="Gene3D" id="6.10.140.1430">
    <property type="match status" value="1"/>
</dbReference>
<protein>
    <submittedName>
        <fullName evidence="2">Uncharacterized protein</fullName>
    </submittedName>
</protein>
<evidence type="ECO:0000313" key="2">
    <source>
        <dbReference type="EMBL" id="ASR48714.1"/>
    </source>
</evidence>
<dbReference type="OrthoDB" id="2666192at2"/>
<dbReference type="PANTHER" id="PTHR47877:SF3">
    <property type="entry name" value="LATE EMBRYOGENESIS ABUNDANT DOMAIN-CONTAINING PROTEIN _ LEA DOMAIN-CONTAINING PROTEIN"/>
    <property type="match status" value="1"/>
</dbReference>
<dbReference type="PANTHER" id="PTHR47877">
    <property type="entry name" value="LATE EMBRYOGENESIS ABUNDANT DOMAIN-CONTAINING PROTEIN / LEA DOMAIN-CONTAINING PROTEIN"/>
    <property type="match status" value="1"/>
</dbReference>
<proteinExistence type="predicted"/>
<dbReference type="GO" id="GO:0009631">
    <property type="term" value="P:cold acclimation"/>
    <property type="evidence" value="ECO:0007669"/>
    <property type="project" value="TreeGrafter"/>
</dbReference>
<name>A0A222WS79_9BACL</name>
<dbReference type="RefSeq" id="WP_094156021.1">
    <property type="nucleotide sequence ID" value="NZ_CP020028.1"/>
</dbReference>
<feature type="compositionally biased region" description="Basic residues" evidence="1">
    <location>
        <begin position="228"/>
        <end position="244"/>
    </location>
</feature>
<organism evidence="2 3">
    <name type="scientific">Paenibacillus kribbensis</name>
    <dbReference type="NCBI Taxonomy" id="172713"/>
    <lineage>
        <taxon>Bacteria</taxon>
        <taxon>Bacillati</taxon>
        <taxon>Bacillota</taxon>
        <taxon>Bacilli</taxon>
        <taxon>Bacillales</taxon>
        <taxon>Paenibacillaceae</taxon>
        <taxon>Paenibacillus</taxon>
    </lineage>
</organism>
<reference evidence="2 3" key="1">
    <citation type="submission" date="2017-03" db="EMBL/GenBank/DDBJ databases">
        <title>Complete genome sequence of Paenibacillus Kribbensis producing bioflocculants.</title>
        <authorList>
            <person name="Lee H.-G."/>
            <person name="Oh H.-M."/>
        </authorList>
    </citation>
    <scope>NUCLEOTIDE SEQUENCE [LARGE SCALE GENOMIC DNA]</scope>
    <source>
        <strain evidence="2 3">AM49</strain>
    </source>
</reference>
<evidence type="ECO:0000313" key="3">
    <source>
        <dbReference type="Proteomes" id="UP000214666"/>
    </source>
</evidence>
<dbReference type="GO" id="GO:0005829">
    <property type="term" value="C:cytosol"/>
    <property type="evidence" value="ECO:0007669"/>
    <property type="project" value="TreeGrafter"/>
</dbReference>
<sequence length="677" mass="72560">MAGSSNYRVNIVTDVEDLIITNRELKATSRYIEQIQRLSDRLGRARYQSLIKLNTELKYMHRHLGNIYSLAIRLSRLRIMPKVFLIDKATPVLEALIRKLKSLKDAYIVARAKTGIDQDGTNKKKAKGGNGGNNLNVSNIVNKSISVTANIEIKDPKFDFNFNYDIKVKPPRLNIRVAAPKFAPKINVKTGPIRVSPKIKVICDCCCGKKGNSKRSIAEQDGPDGKNKNKNKNNKKNPGKKRGLPKLWEKVKRIFNPKPGSNKPGVPGGRPNGNKGTLGRIFDFGKKILGENPGNTLKKIGKGAMKGGKKLLGPISLILDIADIATTSPEERPAAITSALLGNGFTTAGAAIGTAIAPGIGTAIGALIGAVVGAVVDSLAGEWLAQKLSEMSNWIGEKATAAMDWVGEKAIGAKDWIGEKTTAAMDWVGEKAIGAKDWIGEKATVAMDWVGEKAIGAKDWISEKATAATDWVGEKASQATEWMSDKVSDVSNWFSSQADSLKNGFSDMFGYSNEPEKSQPAVSVNEALQSYNPASTTPGAPLALSRFPSVDPGLPLPSFIQDAQSRSKALQGMGPGGPQITTVNGGKPAPQLVQITDEQMSSLSGFLKDFKTETNNQISVTLPPGAVQVTVKEDSIDFDAMALQVGHRIVNEVRQAIINRKGGGDSSSLKKGKAVLA</sequence>
<evidence type="ECO:0000256" key="1">
    <source>
        <dbReference type="SAM" id="MobiDB-lite"/>
    </source>
</evidence>
<accession>A0A222WS79</accession>
<dbReference type="KEGG" id="pkb:B4V02_19450"/>
<keyword evidence="3" id="KW-1185">Reference proteome</keyword>